<name>A0A8H5CVM2_9AGAR</name>
<feature type="transmembrane region" description="Helical" evidence="1">
    <location>
        <begin position="245"/>
        <end position="268"/>
    </location>
</feature>
<proteinExistence type="predicted"/>
<reference evidence="2 3" key="1">
    <citation type="journal article" date="2020" name="ISME J.">
        <title>Uncovering the hidden diversity of litter-decomposition mechanisms in mushroom-forming fungi.</title>
        <authorList>
            <person name="Floudas D."/>
            <person name="Bentzer J."/>
            <person name="Ahren D."/>
            <person name="Johansson T."/>
            <person name="Persson P."/>
            <person name="Tunlid A."/>
        </authorList>
    </citation>
    <scope>NUCLEOTIDE SEQUENCE [LARGE SCALE GENOMIC DNA]</scope>
    <source>
        <strain evidence="2 3">CBS 146.42</strain>
    </source>
</reference>
<feature type="transmembrane region" description="Helical" evidence="1">
    <location>
        <begin position="367"/>
        <end position="387"/>
    </location>
</feature>
<feature type="transmembrane region" description="Helical" evidence="1">
    <location>
        <begin position="341"/>
        <end position="361"/>
    </location>
</feature>
<sequence length="467" mass="52365">MVMIAAYRELIKLRKVNASHYYHRLLDCSHTVNTRPLASHPLASHPRTNETYTVKQMYPSKTLASFSVGSTPHCKRPGHVRASRFDAASVLYTLTPEEGKKRSNETITPQPQHFKNIVSTADASSEAWICRTDLQRAFPITAAQLSGNFFLLTGSGQEERWRRPHEIRWFMAIIAFTLFGICTFDVAIGLLHNFHAFIEADDAETEFYNIADWINISRSVNQFVAALLGDFVLIYRCWIVYGRRFLIAVPSFILYLAGIAVTIRLLEIESNPKTLRGISLNSNEIRPWYSAFFAITAAQNVLTTGILIWRIWRVEKAREKFLDQSGSTSNQPQHLRKVIRVIAESGAAYTLTVLLTFIVSISQSNAIYPVSDMSLQALGIMFNVILVRSSAKRDQQFTTFDHNERTTIIWQHSAGNTILGSIKLVPGEGGPQGVELNTSPVEDQAHTQPLPIDSAPGSGVKVVWAVE</sequence>
<feature type="transmembrane region" description="Helical" evidence="1">
    <location>
        <begin position="220"/>
        <end position="238"/>
    </location>
</feature>
<dbReference type="AlphaFoldDB" id="A0A8H5CVM2"/>
<feature type="transmembrane region" description="Helical" evidence="1">
    <location>
        <begin position="288"/>
        <end position="312"/>
    </location>
</feature>
<keyword evidence="3" id="KW-1185">Reference proteome</keyword>
<dbReference type="EMBL" id="JAACJO010000022">
    <property type="protein sequence ID" value="KAF5347896.1"/>
    <property type="molecule type" value="Genomic_DNA"/>
</dbReference>
<comment type="caution">
    <text evidence="2">The sequence shown here is derived from an EMBL/GenBank/DDBJ whole genome shotgun (WGS) entry which is preliminary data.</text>
</comment>
<keyword evidence="1" id="KW-1133">Transmembrane helix</keyword>
<feature type="transmembrane region" description="Helical" evidence="1">
    <location>
        <begin position="169"/>
        <end position="191"/>
    </location>
</feature>
<gene>
    <name evidence="2" type="ORF">D9756_010199</name>
</gene>
<keyword evidence="1" id="KW-0812">Transmembrane</keyword>
<dbReference type="Proteomes" id="UP000559027">
    <property type="component" value="Unassembled WGS sequence"/>
</dbReference>
<evidence type="ECO:0000313" key="2">
    <source>
        <dbReference type="EMBL" id="KAF5347896.1"/>
    </source>
</evidence>
<evidence type="ECO:0000313" key="3">
    <source>
        <dbReference type="Proteomes" id="UP000559027"/>
    </source>
</evidence>
<keyword evidence="1" id="KW-0472">Membrane</keyword>
<organism evidence="2 3">
    <name type="scientific">Leucocoprinus leucothites</name>
    <dbReference type="NCBI Taxonomy" id="201217"/>
    <lineage>
        <taxon>Eukaryota</taxon>
        <taxon>Fungi</taxon>
        <taxon>Dikarya</taxon>
        <taxon>Basidiomycota</taxon>
        <taxon>Agaricomycotina</taxon>
        <taxon>Agaricomycetes</taxon>
        <taxon>Agaricomycetidae</taxon>
        <taxon>Agaricales</taxon>
        <taxon>Agaricineae</taxon>
        <taxon>Agaricaceae</taxon>
        <taxon>Leucocoprinus</taxon>
    </lineage>
</organism>
<protein>
    <submittedName>
        <fullName evidence="2">Uncharacterized protein</fullName>
    </submittedName>
</protein>
<evidence type="ECO:0000256" key="1">
    <source>
        <dbReference type="SAM" id="Phobius"/>
    </source>
</evidence>
<dbReference type="OrthoDB" id="3357408at2759"/>
<accession>A0A8H5CVM2</accession>